<dbReference type="RefSeq" id="WP_206228768.1">
    <property type="nucleotide sequence ID" value="NZ_JAFIWB010000002.1"/>
</dbReference>
<organism evidence="1 2">
    <name type="scientific">Xanthomonas bonasiae</name>
    <dbReference type="NCBI Taxonomy" id="2810351"/>
    <lineage>
        <taxon>Bacteria</taxon>
        <taxon>Pseudomonadati</taxon>
        <taxon>Pseudomonadota</taxon>
        <taxon>Gammaproteobacteria</taxon>
        <taxon>Lysobacterales</taxon>
        <taxon>Lysobacteraceae</taxon>
        <taxon>Xanthomonas</taxon>
    </lineage>
</organism>
<protein>
    <submittedName>
        <fullName evidence="1">Uncharacterized protein</fullName>
    </submittedName>
</protein>
<evidence type="ECO:0000313" key="1">
    <source>
        <dbReference type="EMBL" id="MBN6101108.1"/>
    </source>
</evidence>
<accession>A0ABS3AXK2</accession>
<reference evidence="1 2" key="1">
    <citation type="submission" date="2021-02" db="EMBL/GenBank/DDBJ databases">
        <title>Taxonomically Unique Crown Gall-Associated Xanthomonas Stains Have Deficiency in Virulence Repertories.</title>
        <authorList>
            <person name="Mafakheri H."/>
            <person name="Taghavi S.M."/>
            <person name="Dimkic I."/>
            <person name="Nemanja K."/>
            <person name="Osdaghi E."/>
        </authorList>
    </citation>
    <scope>NUCLEOTIDE SEQUENCE [LARGE SCALE GENOMIC DNA]</scope>
    <source>
        <strain evidence="1 2">FX4</strain>
    </source>
</reference>
<keyword evidence="2" id="KW-1185">Reference proteome</keyword>
<gene>
    <name evidence="1" type="ORF">JR064_02885</name>
</gene>
<dbReference type="Proteomes" id="UP000695802">
    <property type="component" value="Unassembled WGS sequence"/>
</dbReference>
<name>A0ABS3AXK2_9XANT</name>
<dbReference type="EMBL" id="JAFIWB010000002">
    <property type="protein sequence ID" value="MBN6101108.1"/>
    <property type="molecule type" value="Genomic_DNA"/>
</dbReference>
<proteinExistence type="predicted"/>
<evidence type="ECO:0000313" key="2">
    <source>
        <dbReference type="Proteomes" id="UP000695802"/>
    </source>
</evidence>
<comment type="caution">
    <text evidence="1">The sequence shown here is derived from an EMBL/GenBank/DDBJ whole genome shotgun (WGS) entry which is preliminary data.</text>
</comment>
<sequence>MYGSSIQKILNLTLERFGRSMVSVYAYALLGNGKGDERAGVVYAVQGYDVLTGQSREIAMDLLMTALRWMLIIDQAMSMMSAARPGAT</sequence>